<evidence type="ECO:0000256" key="2">
    <source>
        <dbReference type="ARBA" id="ARBA00060888"/>
    </source>
</evidence>
<evidence type="ECO:0000259" key="4">
    <source>
        <dbReference type="PROSITE" id="PS50975"/>
    </source>
</evidence>
<keyword evidence="5" id="KW-0436">Ligase</keyword>
<dbReference type="GO" id="GO:0005524">
    <property type="term" value="F:ATP binding"/>
    <property type="evidence" value="ECO:0007669"/>
    <property type="project" value="UniProtKB-UniRule"/>
</dbReference>
<dbReference type="RefSeq" id="WP_092859865.1">
    <property type="nucleotide sequence ID" value="NZ_FOQH01000005.1"/>
</dbReference>
<name>A0A1I3G7F2_9RHOB</name>
<dbReference type="InterPro" id="IPR016102">
    <property type="entry name" value="Succinyl-CoA_synth-like"/>
</dbReference>
<reference evidence="5 6" key="1">
    <citation type="submission" date="2016-10" db="EMBL/GenBank/DDBJ databases">
        <authorList>
            <person name="de Groot N.N."/>
        </authorList>
    </citation>
    <scope>NUCLEOTIDE SEQUENCE [LARGE SCALE GENOMIC DNA]</scope>
    <source>
        <strain evidence="5 6">CGMCC 1.11030</strain>
    </source>
</reference>
<dbReference type="InterPro" id="IPR003781">
    <property type="entry name" value="CoA-bd"/>
</dbReference>
<dbReference type="PROSITE" id="PS50975">
    <property type="entry name" value="ATP_GRASP"/>
    <property type="match status" value="1"/>
</dbReference>
<dbReference type="SUPFAM" id="SSF51735">
    <property type="entry name" value="NAD(P)-binding Rossmann-fold domains"/>
    <property type="match status" value="1"/>
</dbReference>
<protein>
    <submittedName>
        <fullName evidence="5">6-carboxyhexanoate-CoA ligase</fullName>
    </submittedName>
</protein>
<dbReference type="SUPFAM" id="SSF52210">
    <property type="entry name" value="Succinyl-CoA synthetase domains"/>
    <property type="match status" value="2"/>
</dbReference>
<dbReference type="GO" id="GO:0006099">
    <property type="term" value="P:tricarboxylic acid cycle"/>
    <property type="evidence" value="ECO:0007669"/>
    <property type="project" value="UniProtKB-KW"/>
</dbReference>
<dbReference type="Gene3D" id="3.30.1490.20">
    <property type="entry name" value="ATP-grasp fold, A domain"/>
    <property type="match status" value="1"/>
</dbReference>
<dbReference type="InterPro" id="IPR043938">
    <property type="entry name" value="Ligase_CoA_dom"/>
</dbReference>
<dbReference type="PANTHER" id="PTHR42793">
    <property type="entry name" value="COA BINDING DOMAIN CONTAINING PROTEIN"/>
    <property type="match status" value="1"/>
</dbReference>
<dbReference type="InterPro" id="IPR013815">
    <property type="entry name" value="ATP_grasp_subdomain_1"/>
</dbReference>
<comment type="similarity">
    <text evidence="2">In the N-terminal section; belongs to the acetate CoA ligase alpha subunit family.</text>
</comment>
<dbReference type="Gene3D" id="3.40.50.720">
    <property type="entry name" value="NAD(P)-binding Rossmann-like Domain"/>
    <property type="match status" value="1"/>
</dbReference>
<dbReference type="Gene3D" id="3.30.470.20">
    <property type="entry name" value="ATP-grasp fold, B domain"/>
    <property type="match status" value="1"/>
</dbReference>
<dbReference type="GO" id="GO:0043758">
    <property type="term" value="F:acetate-CoA ligase (ADP-forming) activity"/>
    <property type="evidence" value="ECO:0007669"/>
    <property type="project" value="InterPro"/>
</dbReference>
<dbReference type="Pfam" id="PF13607">
    <property type="entry name" value="Succ_CoA_lig"/>
    <property type="match status" value="1"/>
</dbReference>
<sequence length="709" mass="73299">MPDDGATRPAQPLSSLAPLFAPRAVAVIGASADPQRIGGRPIAYALRAGFEGALYPVNPNRDEIQGVKAWPSVASIPEPIDFALLAIPAPGVPQALRDCAAKGAKAAVIFTAGFAEIGGDGPALQDEILAIGREHGVRLLGPNCLGLFNAATGHCPTFTSGIEAAMPVPGRVGLVTQSGAYGTHLLNMARDRRIGVRQWVSTGNEADVTAPECIGWMAASDEIDVIGVYMEGVNDRPALFRALEAARKARKPVVVMKVGRSAVGAQAAASHTASLAGSDASFDAALRRFGALRAKTTEEMLDILYATSRAPLPKGRKLGVLTVSGGAGVLIADAAEDVGLSLPPMPEAAQAAVLETNPLASARNPVDITAGVLNDFSKVTSATAVLRREGGYDMTAAFFTSWTASPVVGPKLREALLAGLDGDVDHPFAMICQGDAAVMESWEALGMMTFEDPSRAIHAMGALAHFAEAFDAPEETPPAPPEGVALPAGPLSELAAKRLLARAGVPIPDETLAADPQEAAEAAARLGVPCVLKIVSPDLAHKTEVGGVRLNVPPMEMETAAREMLETVRARAPHARIEGLLVGPMAGEGVELIVGARRDPVMGPVMLIGLGGVFTEVMKDVAVELAPLTPAQALKTLNGLRGAPLLHGARGKPPVDVAAAAEAISRLSALAAADPDGFESLEINPLLVTPSGVLALDALIEPRNREDDE</sequence>
<dbReference type="Gene3D" id="3.40.50.261">
    <property type="entry name" value="Succinyl-CoA synthetase domains"/>
    <property type="match status" value="2"/>
</dbReference>
<dbReference type="EMBL" id="FOQH01000005">
    <property type="protein sequence ID" value="SFI19426.1"/>
    <property type="molecule type" value="Genomic_DNA"/>
</dbReference>
<keyword evidence="3" id="KW-0067">ATP-binding</keyword>
<keyword evidence="1" id="KW-0816">Tricarboxylic acid cycle</keyword>
<evidence type="ECO:0000256" key="1">
    <source>
        <dbReference type="ARBA" id="ARBA00022532"/>
    </source>
</evidence>
<dbReference type="SMART" id="SM00881">
    <property type="entry name" value="CoA_binding"/>
    <property type="match status" value="1"/>
</dbReference>
<dbReference type="GO" id="GO:0046872">
    <property type="term" value="F:metal ion binding"/>
    <property type="evidence" value="ECO:0007669"/>
    <property type="project" value="InterPro"/>
</dbReference>
<dbReference type="Pfam" id="PF13549">
    <property type="entry name" value="ATP-grasp_5"/>
    <property type="match status" value="1"/>
</dbReference>
<dbReference type="Pfam" id="PF19045">
    <property type="entry name" value="Ligase_CoA_2"/>
    <property type="match status" value="1"/>
</dbReference>
<dbReference type="STRING" id="1114924.SAMN05216258_1057"/>
<dbReference type="Proteomes" id="UP000199377">
    <property type="component" value="Unassembled WGS sequence"/>
</dbReference>
<dbReference type="AlphaFoldDB" id="A0A1I3G7F2"/>
<keyword evidence="6" id="KW-1185">Reference proteome</keyword>
<accession>A0A1I3G7F2</accession>
<organism evidence="5 6">
    <name type="scientific">Albimonas pacifica</name>
    <dbReference type="NCBI Taxonomy" id="1114924"/>
    <lineage>
        <taxon>Bacteria</taxon>
        <taxon>Pseudomonadati</taxon>
        <taxon>Pseudomonadota</taxon>
        <taxon>Alphaproteobacteria</taxon>
        <taxon>Rhodobacterales</taxon>
        <taxon>Paracoccaceae</taxon>
        <taxon>Albimonas</taxon>
    </lineage>
</organism>
<dbReference type="OrthoDB" id="9807426at2"/>
<evidence type="ECO:0000313" key="6">
    <source>
        <dbReference type="Proteomes" id="UP000199377"/>
    </source>
</evidence>
<proteinExistence type="inferred from homology"/>
<keyword evidence="3" id="KW-0547">Nucleotide-binding</keyword>
<dbReference type="SUPFAM" id="SSF56059">
    <property type="entry name" value="Glutathione synthetase ATP-binding domain-like"/>
    <property type="match status" value="1"/>
</dbReference>
<dbReference type="InterPro" id="IPR032875">
    <property type="entry name" value="Succ_CoA_lig_flav_dom"/>
</dbReference>
<dbReference type="PANTHER" id="PTHR42793:SF4">
    <property type="entry name" value="BLL6376 PROTEIN"/>
    <property type="match status" value="1"/>
</dbReference>
<dbReference type="InterPro" id="IPR011761">
    <property type="entry name" value="ATP-grasp"/>
</dbReference>
<gene>
    <name evidence="5" type="ORF">SAMN05216258_1057</name>
</gene>
<feature type="domain" description="ATP-grasp" evidence="4">
    <location>
        <begin position="497"/>
        <end position="533"/>
    </location>
</feature>
<dbReference type="Pfam" id="PF13380">
    <property type="entry name" value="CoA_binding_2"/>
    <property type="match status" value="1"/>
</dbReference>
<dbReference type="FunFam" id="3.30.1490.20:FF:000020">
    <property type="entry name" value="Protein lysine acetyltransferase"/>
    <property type="match status" value="1"/>
</dbReference>
<evidence type="ECO:0000256" key="3">
    <source>
        <dbReference type="PROSITE-ProRule" id="PRU00409"/>
    </source>
</evidence>
<evidence type="ECO:0000313" key="5">
    <source>
        <dbReference type="EMBL" id="SFI19426.1"/>
    </source>
</evidence>
<dbReference type="InterPro" id="IPR036291">
    <property type="entry name" value="NAD(P)-bd_dom_sf"/>
</dbReference>